<protein>
    <recommendedName>
        <fullName evidence="3">XRE family transcriptional regulator</fullName>
    </recommendedName>
</protein>
<dbReference type="RefSeq" id="WP_231820128.1">
    <property type="nucleotide sequence ID" value="NZ_CP082781.1"/>
</dbReference>
<accession>A0ABY3RT24</accession>
<proteinExistence type="predicted"/>
<sequence>MDERDDADTGFAGALSRAIAASGLSLSSLHARLRDNGNPVSVTTLSYWRSGARHPESATSLSAIEDLERILGLDPGSLSRLVSPFARLGAVPAPRVPFDAERERRETEETFAALGAAPQAAIRDLSTHMTVHVGADGAVERTTTRALIQVTRGVVEELPLIDVAPEETEVTPVIEDVRGGRMAREWRHPGGLLSGIVIAFDEPVVAGETALIEFTERLPPGYPPRRSAWHGTARPSRETLIWVIFPEGAEPDWCEEYVERDGTPETSSPALLLGRTAHAFRHGFGPGVLGLRWG</sequence>
<evidence type="ECO:0000313" key="2">
    <source>
        <dbReference type="Proteomes" id="UP001199642"/>
    </source>
</evidence>
<dbReference type="Proteomes" id="UP001199642">
    <property type="component" value="Chromosome"/>
</dbReference>
<keyword evidence="2" id="KW-1185">Reference proteome</keyword>
<organism evidence="1 2">
    <name type="scientific">Microbacterium resistens</name>
    <dbReference type="NCBI Taxonomy" id="156977"/>
    <lineage>
        <taxon>Bacteria</taxon>
        <taxon>Bacillati</taxon>
        <taxon>Actinomycetota</taxon>
        <taxon>Actinomycetes</taxon>
        <taxon>Micrococcales</taxon>
        <taxon>Microbacteriaceae</taxon>
        <taxon>Microbacterium</taxon>
    </lineage>
</organism>
<name>A0ABY3RT24_9MICO</name>
<evidence type="ECO:0008006" key="3">
    <source>
        <dbReference type="Google" id="ProtNLM"/>
    </source>
</evidence>
<dbReference type="EMBL" id="CP082781">
    <property type="protein sequence ID" value="UGS26440.1"/>
    <property type="molecule type" value="Genomic_DNA"/>
</dbReference>
<reference evidence="1 2" key="1">
    <citation type="submission" date="2023-01" db="EMBL/GenBank/DDBJ databases">
        <title>Characterization of estradiol degrading bacteria Microbacterium sp. MZT7 and reveal degrading genes through genome analysis.</title>
        <authorList>
            <person name="Hao P."/>
            <person name="Gao Y."/>
        </authorList>
    </citation>
    <scope>NUCLEOTIDE SEQUENCE [LARGE SCALE GENOMIC DNA]</scope>
    <source>
        <strain evidence="1 2">MZT7</strain>
    </source>
</reference>
<gene>
    <name evidence="1" type="ORF">K8F61_17715</name>
</gene>
<evidence type="ECO:0000313" key="1">
    <source>
        <dbReference type="EMBL" id="UGS26440.1"/>
    </source>
</evidence>